<evidence type="ECO:0000313" key="4">
    <source>
        <dbReference type="Proteomes" id="UP000652760"/>
    </source>
</evidence>
<dbReference type="InterPro" id="IPR000073">
    <property type="entry name" value="AB_hydrolase_1"/>
</dbReference>
<reference evidence="4" key="1">
    <citation type="submission" date="2021-01" db="EMBL/GenBank/DDBJ databases">
        <title>Genome public.</title>
        <authorList>
            <person name="Liu C."/>
            <person name="Sun Q."/>
        </authorList>
    </citation>
    <scope>NUCLEOTIDE SEQUENCE [LARGE SCALE GENOMIC DNA]</scope>
    <source>
        <strain evidence="4">YIM B02556</strain>
    </source>
</reference>
<evidence type="ECO:0000259" key="2">
    <source>
        <dbReference type="Pfam" id="PF00561"/>
    </source>
</evidence>
<keyword evidence="4" id="KW-1185">Reference proteome</keyword>
<dbReference type="PRINTS" id="PR00412">
    <property type="entry name" value="EPOXHYDRLASE"/>
</dbReference>
<comment type="caution">
    <text evidence="3">The sequence shown here is derived from an EMBL/GenBank/DDBJ whole genome shotgun (WGS) entry which is preliminary data.</text>
</comment>
<protein>
    <submittedName>
        <fullName evidence="3">Alpha/beta hydrolase</fullName>
    </submittedName>
</protein>
<dbReference type="PANTHER" id="PTHR43329">
    <property type="entry name" value="EPOXIDE HYDROLASE"/>
    <property type="match status" value="1"/>
</dbReference>
<organism evidence="3 4">
    <name type="scientific">Azospirillum endophyticum</name>
    <dbReference type="NCBI Taxonomy" id="2800326"/>
    <lineage>
        <taxon>Bacteria</taxon>
        <taxon>Pseudomonadati</taxon>
        <taxon>Pseudomonadota</taxon>
        <taxon>Alphaproteobacteria</taxon>
        <taxon>Rhodospirillales</taxon>
        <taxon>Azospirillaceae</taxon>
        <taxon>Azospirillum</taxon>
    </lineage>
</organism>
<evidence type="ECO:0000256" key="1">
    <source>
        <dbReference type="ARBA" id="ARBA00022801"/>
    </source>
</evidence>
<dbReference type="GO" id="GO:0016787">
    <property type="term" value="F:hydrolase activity"/>
    <property type="evidence" value="ECO:0007669"/>
    <property type="project" value="UniProtKB-KW"/>
</dbReference>
<dbReference type="Proteomes" id="UP000652760">
    <property type="component" value="Unassembled WGS sequence"/>
</dbReference>
<sequence>MNEHRDDSVQSAGAAFFPEFRPIDLKAGGVGFSGATGGTGPAVLLLHGYPQTHIAWRRIAPELARDFTLVIPDLPGYGASRPDRMAPRWTKRRVGTALVALMERLGHGRFAVVGHDRGARAGYRLALDHPDRVTAYASLTVIPTLDAMTAIDYRIAAKAFHWFFLSQEADLPERLLAGAPDAFIDAALARMAGGLETIEPAALDAYRAAFRDPAVRHAICEDYRAALDEDLAQDREDAASGRKLRCPVHVLWPSKDWPGAEAKPSPGNPAVRNPITIWSRWADQVDGTPTSGGHLQPEDASDEVLRSLKPFLLANAGTQACGEPNS</sequence>
<dbReference type="Pfam" id="PF00561">
    <property type="entry name" value="Abhydrolase_1"/>
    <property type="match status" value="1"/>
</dbReference>
<dbReference type="EMBL" id="JAENHM010000073">
    <property type="protein sequence ID" value="MBK1841485.1"/>
    <property type="molecule type" value="Genomic_DNA"/>
</dbReference>
<gene>
    <name evidence="3" type="ORF">JHL17_29205</name>
</gene>
<keyword evidence="1 3" id="KW-0378">Hydrolase</keyword>
<proteinExistence type="predicted"/>
<dbReference type="InterPro" id="IPR000639">
    <property type="entry name" value="Epox_hydrolase-like"/>
</dbReference>
<dbReference type="Gene3D" id="3.40.50.1820">
    <property type="entry name" value="alpha/beta hydrolase"/>
    <property type="match status" value="1"/>
</dbReference>
<name>A0ABS1FDK4_9PROT</name>
<evidence type="ECO:0000313" key="3">
    <source>
        <dbReference type="EMBL" id="MBK1841485.1"/>
    </source>
</evidence>
<accession>A0ABS1FDK4</accession>
<feature type="domain" description="AB hydrolase-1" evidence="2">
    <location>
        <begin position="41"/>
        <end position="167"/>
    </location>
</feature>
<dbReference type="SUPFAM" id="SSF53474">
    <property type="entry name" value="alpha/beta-Hydrolases"/>
    <property type="match status" value="1"/>
</dbReference>
<dbReference type="InterPro" id="IPR029058">
    <property type="entry name" value="AB_hydrolase_fold"/>
</dbReference>
<dbReference type="RefSeq" id="WP_200198138.1">
    <property type="nucleotide sequence ID" value="NZ_JAENHM010000073.1"/>
</dbReference>